<dbReference type="InterPro" id="IPR001623">
    <property type="entry name" value="DnaJ_domain"/>
</dbReference>
<dbReference type="SUPFAM" id="SSF46565">
    <property type="entry name" value="Chaperone J-domain"/>
    <property type="match status" value="1"/>
</dbReference>
<dbReference type="CDD" id="cd10747">
    <property type="entry name" value="DnaJ_C"/>
    <property type="match status" value="1"/>
</dbReference>
<comment type="caution">
    <text evidence="4">The sequence shown here is derived from an EMBL/GenBank/DDBJ whole genome shotgun (WGS) entry which is preliminary data.</text>
</comment>
<dbReference type="Pfam" id="PF01556">
    <property type="entry name" value="DnaJ_C"/>
    <property type="match status" value="1"/>
</dbReference>
<dbReference type="PATRIC" id="fig|1457173.3.peg.3453"/>
<dbReference type="GO" id="GO:0042026">
    <property type="term" value="P:protein refolding"/>
    <property type="evidence" value="ECO:0007669"/>
    <property type="project" value="TreeGrafter"/>
</dbReference>
<reference evidence="4 5" key="1">
    <citation type="submission" date="2014-01" db="EMBL/GenBank/DDBJ databases">
        <title>Interspecies Systems Biology Uncovers Metabolites Affecting C. elegans Gene Expression and Life History Traits.</title>
        <authorList>
            <person name="Watson E."/>
            <person name="Macneil L.T."/>
            <person name="Ritter A.D."/>
            <person name="Yilmaz L.S."/>
            <person name="Rosebrock A.P."/>
            <person name="Caudy A.A."/>
            <person name="Walhout A.J."/>
        </authorList>
    </citation>
    <scope>NUCLEOTIDE SEQUENCE [LARGE SCALE GENOMIC DNA]</scope>
    <source>
        <strain evidence="4 5">DA1877</strain>
    </source>
</reference>
<dbReference type="GO" id="GO:0051082">
    <property type="term" value="F:unfolded protein binding"/>
    <property type="evidence" value="ECO:0007669"/>
    <property type="project" value="InterPro"/>
</dbReference>
<dbReference type="SUPFAM" id="SSF49493">
    <property type="entry name" value="HSP40/DnaJ peptide-binding domain"/>
    <property type="match status" value="2"/>
</dbReference>
<dbReference type="Gene3D" id="2.60.260.20">
    <property type="entry name" value="Urease metallochaperone UreE, N-terminal domain"/>
    <property type="match status" value="2"/>
</dbReference>
<dbReference type="SMART" id="SM00271">
    <property type="entry name" value="DnaJ"/>
    <property type="match status" value="1"/>
</dbReference>
<dbReference type="PANTHER" id="PTHR43096:SF52">
    <property type="entry name" value="DNAJ HOMOLOG 1, MITOCHONDRIAL-RELATED"/>
    <property type="match status" value="1"/>
</dbReference>
<proteinExistence type="predicted"/>
<evidence type="ECO:0000256" key="1">
    <source>
        <dbReference type="ARBA" id="ARBA00023186"/>
    </source>
</evidence>
<evidence type="ECO:0000313" key="4">
    <source>
        <dbReference type="EMBL" id="EXU78653.1"/>
    </source>
</evidence>
<dbReference type="PRINTS" id="PR00625">
    <property type="entry name" value="JDOMAIN"/>
</dbReference>
<dbReference type="GO" id="GO:0005737">
    <property type="term" value="C:cytoplasm"/>
    <property type="evidence" value="ECO:0007669"/>
    <property type="project" value="TreeGrafter"/>
</dbReference>
<name>A0A014NGV9_9BURK</name>
<feature type="region of interest" description="Disordered" evidence="2">
    <location>
        <begin position="99"/>
        <end position="135"/>
    </location>
</feature>
<dbReference type="AlphaFoldDB" id="A0A014NGV9"/>
<feature type="domain" description="J" evidence="3">
    <location>
        <begin position="34"/>
        <end position="98"/>
    </location>
</feature>
<dbReference type="InterPro" id="IPR036869">
    <property type="entry name" value="J_dom_sf"/>
</dbReference>
<dbReference type="EMBL" id="JBOK01000030">
    <property type="protein sequence ID" value="EXU78653.1"/>
    <property type="molecule type" value="Genomic_DNA"/>
</dbReference>
<dbReference type="PANTHER" id="PTHR43096">
    <property type="entry name" value="DNAJ HOMOLOG 1, MITOCHONDRIAL-RELATED"/>
    <property type="match status" value="1"/>
</dbReference>
<keyword evidence="5" id="KW-1185">Reference proteome</keyword>
<dbReference type="CDD" id="cd06257">
    <property type="entry name" value="DnaJ"/>
    <property type="match status" value="1"/>
</dbReference>
<evidence type="ECO:0000256" key="2">
    <source>
        <dbReference type="SAM" id="MobiDB-lite"/>
    </source>
</evidence>
<organism evidence="4 5">
    <name type="scientific">Comamonas aquatica DA1877</name>
    <dbReference type="NCBI Taxonomy" id="1457173"/>
    <lineage>
        <taxon>Bacteria</taxon>
        <taxon>Pseudomonadati</taxon>
        <taxon>Pseudomonadota</taxon>
        <taxon>Betaproteobacteria</taxon>
        <taxon>Burkholderiales</taxon>
        <taxon>Comamonadaceae</taxon>
        <taxon>Comamonas</taxon>
    </lineage>
</organism>
<accession>A0A014NGV9</accession>
<sequence>MRRRPTALRPCLRHHAWHAAPGCRAQENQVEYKDYYRILGVDKNASAEDIKKAYRKLARKYHPDISKEPDAAARMAEVNEANTVLSDPDKRLAYDQLGEASHPTGAGHRPGQSAGFQPPPGWDQQDFHFHSSADGAEHPEFSSFFEELFGRGQRTRRSGPAPDLRGQDQHAAIELEVSDSYHGGMRVLRLRGVRLDARGHAVEDERELQVTIPQGVYEGQMIRLAGQGLPGYGQGPAGDLLLEVRFKDDKRWHTQGKDVYQQLPLAPWEAALGGPVEFDTLAGPLEIHIPPGSQAGRKLRVKGKGLPSRTPGDLYLVLQIIVPPVFNDAQRQAYAALSQAFDGRNPRTGGTA</sequence>
<evidence type="ECO:0000259" key="3">
    <source>
        <dbReference type="PROSITE" id="PS50076"/>
    </source>
</evidence>
<dbReference type="Gene3D" id="1.10.287.110">
    <property type="entry name" value="DnaJ domain"/>
    <property type="match status" value="1"/>
</dbReference>
<dbReference type="InterPro" id="IPR002939">
    <property type="entry name" value="DnaJ_C"/>
</dbReference>
<gene>
    <name evidence="4" type="ORF">AX13_11505</name>
</gene>
<dbReference type="STRING" id="225991.MA05_07320"/>
<dbReference type="Proteomes" id="UP000020766">
    <property type="component" value="Unassembled WGS sequence"/>
</dbReference>
<dbReference type="PROSITE" id="PS50076">
    <property type="entry name" value="DNAJ_2"/>
    <property type="match status" value="1"/>
</dbReference>
<keyword evidence="1" id="KW-0143">Chaperone</keyword>
<feature type="compositionally biased region" description="Basic and acidic residues" evidence="2">
    <location>
        <begin position="125"/>
        <end position="135"/>
    </location>
</feature>
<protein>
    <submittedName>
        <fullName evidence="4">Molecular chaperone DnaJ</fullName>
    </submittedName>
</protein>
<evidence type="ECO:0000313" key="5">
    <source>
        <dbReference type="Proteomes" id="UP000020766"/>
    </source>
</evidence>
<dbReference type="Pfam" id="PF00226">
    <property type="entry name" value="DnaJ"/>
    <property type="match status" value="1"/>
</dbReference>
<dbReference type="InterPro" id="IPR008971">
    <property type="entry name" value="HSP40/DnaJ_pept-bd"/>
</dbReference>